<dbReference type="GO" id="GO:0009982">
    <property type="term" value="F:pseudouridine synthase activity"/>
    <property type="evidence" value="ECO:0007669"/>
    <property type="project" value="InterPro"/>
</dbReference>
<name>A0A813KHW9_POLGL</name>
<sequence>MQVGSVANSLQKAHGKSAALALLQEFRQTWLAREGDASAVLAVAGELENLPFEVICNAPGLLAISKPAGISTEDALNKVSFHLRLLVTAVSRLDLPTSGVLPMAVGAEDSAATQWLQAQFAGRLVSKEYLCLCSGSAGGPGTEGEVSSPLRVVAFGPNSSRAEVSPLGKEARTLYEVLGTYTAKTQASADYLDSRGGEAAVPQYHPTQQLLSLLRVRPLTGRTHQIRAHLASIGLPLVGDRIYGQAFSRELRISKLELPC</sequence>
<dbReference type="CDD" id="cd02869">
    <property type="entry name" value="PseudoU_synth_RluA_like"/>
    <property type="match status" value="1"/>
</dbReference>
<dbReference type="AlphaFoldDB" id="A0A813KHW9"/>
<evidence type="ECO:0000313" key="5">
    <source>
        <dbReference type="Proteomes" id="UP000626109"/>
    </source>
</evidence>
<evidence type="ECO:0000313" key="4">
    <source>
        <dbReference type="EMBL" id="CAE8703720.1"/>
    </source>
</evidence>
<proteinExistence type="inferred from homology"/>
<dbReference type="EMBL" id="CAJNNW010030261">
    <property type="protein sequence ID" value="CAE8702924.1"/>
    <property type="molecule type" value="Genomic_DNA"/>
</dbReference>
<dbReference type="SUPFAM" id="SSF55120">
    <property type="entry name" value="Pseudouridine synthase"/>
    <property type="match status" value="1"/>
</dbReference>
<accession>A0A813KHW9</accession>
<dbReference type="InterPro" id="IPR020103">
    <property type="entry name" value="PsdUridine_synth_cat_dom_sf"/>
</dbReference>
<evidence type="ECO:0000259" key="2">
    <source>
        <dbReference type="Pfam" id="PF00849"/>
    </source>
</evidence>
<comment type="similarity">
    <text evidence="1">Belongs to the pseudouridine synthase RluA family.</text>
</comment>
<comment type="caution">
    <text evidence="4">The sequence shown here is derived from an EMBL/GenBank/DDBJ whole genome shotgun (WGS) entry which is preliminary data.</text>
</comment>
<dbReference type="GO" id="GO:0000455">
    <property type="term" value="P:enzyme-directed rRNA pseudouridine synthesis"/>
    <property type="evidence" value="ECO:0007669"/>
    <property type="project" value="TreeGrafter"/>
</dbReference>
<dbReference type="PANTHER" id="PTHR21600:SF44">
    <property type="entry name" value="RIBOSOMAL LARGE SUBUNIT PSEUDOURIDINE SYNTHASE D"/>
    <property type="match status" value="1"/>
</dbReference>
<dbReference type="InterPro" id="IPR006145">
    <property type="entry name" value="PsdUridine_synth_RsuA/RluA"/>
</dbReference>
<feature type="domain" description="Pseudouridine synthase RsuA/RluA-like" evidence="2">
    <location>
        <begin position="74"/>
        <end position="232"/>
    </location>
</feature>
<dbReference type="Pfam" id="PF00849">
    <property type="entry name" value="PseudoU_synth_2"/>
    <property type="match status" value="1"/>
</dbReference>
<protein>
    <recommendedName>
        <fullName evidence="2">Pseudouridine synthase RsuA/RluA-like domain-containing protein</fullName>
    </recommendedName>
</protein>
<dbReference type="InterPro" id="IPR050188">
    <property type="entry name" value="RluA_PseudoU_synthase"/>
</dbReference>
<dbReference type="Proteomes" id="UP000626109">
    <property type="component" value="Unassembled WGS sequence"/>
</dbReference>
<dbReference type="PANTHER" id="PTHR21600">
    <property type="entry name" value="MITOCHONDRIAL RNA PSEUDOURIDINE SYNTHASE"/>
    <property type="match status" value="1"/>
</dbReference>
<reference evidence="4" key="1">
    <citation type="submission" date="2021-02" db="EMBL/GenBank/DDBJ databases">
        <authorList>
            <person name="Dougan E. K."/>
            <person name="Rhodes N."/>
            <person name="Thang M."/>
            <person name="Chan C."/>
        </authorList>
    </citation>
    <scope>NUCLEOTIDE SEQUENCE</scope>
</reference>
<dbReference type="GO" id="GO:0003723">
    <property type="term" value="F:RNA binding"/>
    <property type="evidence" value="ECO:0007669"/>
    <property type="project" value="InterPro"/>
</dbReference>
<organism evidence="4 5">
    <name type="scientific">Polarella glacialis</name>
    <name type="common">Dinoflagellate</name>
    <dbReference type="NCBI Taxonomy" id="89957"/>
    <lineage>
        <taxon>Eukaryota</taxon>
        <taxon>Sar</taxon>
        <taxon>Alveolata</taxon>
        <taxon>Dinophyceae</taxon>
        <taxon>Suessiales</taxon>
        <taxon>Suessiaceae</taxon>
        <taxon>Polarella</taxon>
    </lineage>
</organism>
<evidence type="ECO:0000313" key="3">
    <source>
        <dbReference type="EMBL" id="CAE8702924.1"/>
    </source>
</evidence>
<gene>
    <name evidence="3" type="ORF">PGLA2088_LOCUS32657</name>
    <name evidence="4" type="ORF">PGLA2088_LOCUS32935</name>
</gene>
<dbReference type="Gene3D" id="3.30.2350.10">
    <property type="entry name" value="Pseudouridine synthase"/>
    <property type="match status" value="1"/>
</dbReference>
<dbReference type="EMBL" id="CAJNNW010030536">
    <property type="protein sequence ID" value="CAE8703720.1"/>
    <property type="molecule type" value="Genomic_DNA"/>
</dbReference>
<evidence type="ECO:0000256" key="1">
    <source>
        <dbReference type="ARBA" id="ARBA00010876"/>
    </source>
</evidence>